<evidence type="ECO:0000256" key="1">
    <source>
        <dbReference type="SAM" id="Phobius"/>
    </source>
</evidence>
<dbReference type="Proteomes" id="UP000239001">
    <property type="component" value="Unassembled WGS sequence"/>
</dbReference>
<dbReference type="OrthoDB" id="501625at2"/>
<sequence length="521" mass="61994">MTVTLNYQPTPKRKSRLNLWFEQIMVILILLNYLLVLFDLSYVPYHDFWQQGKLQVVFQTPFLNINVPEQPIQVLPFNITNQYDWVKGIAPHRESVQYLAKVDELNNILNQQMDVYSADSQNLKKLTEESEYIFADLRTLSEEMIKQNPFEVANKTGTLERIKNRMRQHIYETTQSSADTAFQIFWSRDHFINEGFRKELDFFEQEIRPLIQTNYFRPLGENGKPLNHFWLLDLPFITIFFLEFLMRSWIISRHYQGVTWFEAMLWRWYDIFLFLPILQPLRIIPLTIRLNQAKLINLQQLKRQASRGFVAILAEDLIPIVVIRVINQIQASISQGEIQKFLRQRRHQEHQINDYNEIAEIFKLFFQITVHKIIPKIKPDAEALLKYNFEKALAQSSMYQHLQLLPGMKNLENQIGEQFSTQLYQAFSETLIEMAKDDPKFNQLLEQLLQTFNQTMEIELQGQKSINQLETLVTEFLEEFKINYVKPLSAEDLEIILEQTRILRQAKDLTLVEPTLIRRVR</sequence>
<keyword evidence="3" id="KW-1185">Reference proteome</keyword>
<organism evidence="2 3">
    <name type="scientific">Aphanothece hegewaldii CCALA 016</name>
    <dbReference type="NCBI Taxonomy" id="2107694"/>
    <lineage>
        <taxon>Bacteria</taxon>
        <taxon>Bacillati</taxon>
        <taxon>Cyanobacteriota</taxon>
        <taxon>Cyanophyceae</taxon>
        <taxon>Oscillatoriophycideae</taxon>
        <taxon>Chroococcales</taxon>
        <taxon>Aphanothecaceae</taxon>
        <taxon>Aphanothece</taxon>
    </lineage>
</organism>
<keyword evidence="1" id="KW-1133">Transmembrane helix</keyword>
<feature type="transmembrane region" description="Helical" evidence="1">
    <location>
        <begin position="229"/>
        <end position="251"/>
    </location>
</feature>
<protein>
    <submittedName>
        <fullName evidence="2">Uncharacterized protein</fullName>
    </submittedName>
</protein>
<proteinExistence type="predicted"/>
<dbReference type="RefSeq" id="WP_106455352.1">
    <property type="nucleotide sequence ID" value="NZ_PXOH01000002.1"/>
</dbReference>
<dbReference type="AlphaFoldDB" id="A0A2T1M2K5"/>
<keyword evidence="1" id="KW-0472">Membrane</keyword>
<feature type="transmembrane region" description="Helical" evidence="1">
    <location>
        <begin position="20"/>
        <end position="43"/>
    </location>
</feature>
<feature type="transmembrane region" description="Helical" evidence="1">
    <location>
        <begin position="271"/>
        <end position="288"/>
    </location>
</feature>
<reference evidence="2 3" key="1">
    <citation type="submission" date="2018-03" db="EMBL/GenBank/DDBJ databases">
        <title>The ancient ancestry and fast evolution of plastids.</title>
        <authorList>
            <person name="Moore K.R."/>
            <person name="Magnabosco C."/>
            <person name="Momper L."/>
            <person name="Gold D.A."/>
            <person name="Bosak T."/>
            <person name="Fournier G.P."/>
        </authorList>
    </citation>
    <scope>NUCLEOTIDE SEQUENCE [LARGE SCALE GENOMIC DNA]</scope>
    <source>
        <strain evidence="2 3">CCALA 016</strain>
    </source>
</reference>
<accession>A0A2T1M2K5</accession>
<evidence type="ECO:0000313" key="2">
    <source>
        <dbReference type="EMBL" id="PSF38986.1"/>
    </source>
</evidence>
<reference evidence="2 3" key="2">
    <citation type="submission" date="2018-03" db="EMBL/GenBank/DDBJ databases">
        <authorList>
            <person name="Keele B.F."/>
        </authorList>
    </citation>
    <scope>NUCLEOTIDE SEQUENCE [LARGE SCALE GENOMIC DNA]</scope>
    <source>
        <strain evidence="2 3">CCALA 016</strain>
    </source>
</reference>
<evidence type="ECO:0000313" key="3">
    <source>
        <dbReference type="Proteomes" id="UP000239001"/>
    </source>
</evidence>
<dbReference type="EMBL" id="PXOH01000002">
    <property type="protein sequence ID" value="PSF38986.1"/>
    <property type="molecule type" value="Genomic_DNA"/>
</dbReference>
<keyword evidence="1" id="KW-0812">Transmembrane</keyword>
<comment type="caution">
    <text evidence="2">The sequence shown here is derived from an EMBL/GenBank/DDBJ whole genome shotgun (WGS) entry which is preliminary data.</text>
</comment>
<name>A0A2T1M2K5_9CHRO</name>
<gene>
    <name evidence="2" type="ORF">C7H19_02730</name>
</gene>